<dbReference type="GO" id="GO:0003677">
    <property type="term" value="F:DNA binding"/>
    <property type="evidence" value="ECO:0007669"/>
    <property type="project" value="UniProtKB-KW"/>
</dbReference>
<evidence type="ECO:0000313" key="5">
    <source>
        <dbReference type="Proteomes" id="UP000002218"/>
    </source>
</evidence>
<dbReference type="STRING" id="479431.Namu_3662"/>
<keyword evidence="2" id="KW-0175">Coiled coil</keyword>
<dbReference type="EMBL" id="CP001737">
    <property type="protein sequence ID" value="ACV79974.1"/>
    <property type="molecule type" value="Genomic_DNA"/>
</dbReference>
<evidence type="ECO:0000259" key="3">
    <source>
        <dbReference type="PROSITE" id="PS50937"/>
    </source>
</evidence>
<dbReference type="PANTHER" id="PTHR30204:SF58">
    <property type="entry name" value="HTH-TYPE TRANSCRIPTIONAL REGULATOR YFMP"/>
    <property type="match status" value="1"/>
</dbReference>
<evidence type="ECO:0000256" key="2">
    <source>
        <dbReference type="SAM" id="Coils"/>
    </source>
</evidence>
<proteinExistence type="predicted"/>
<evidence type="ECO:0000256" key="1">
    <source>
        <dbReference type="ARBA" id="ARBA00023125"/>
    </source>
</evidence>
<dbReference type="KEGG" id="nml:Namu_3662"/>
<organism evidence="4 5">
    <name type="scientific">Nakamurella multipartita (strain ATCC 700099 / DSM 44233 / CIP 104796 / JCM 9543 / NBRC 105858 / Y-104)</name>
    <name type="common">Microsphaera multipartita</name>
    <dbReference type="NCBI Taxonomy" id="479431"/>
    <lineage>
        <taxon>Bacteria</taxon>
        <taxon>Bacillati</taxon>
        <taxon>Actinomycetota</taxon>
        <taxon>Actinomycetes</taxon>
        <taxon>Nakamurellales</taxon>
        <taxon>Nakamurellaceae</taxon>
        <taxon>Nakamurella</taxon>
    </lineage>
</organism>
<name>C8XFJ7_NAKMY</name>
<dbReference type="HOGENOM" id="CLU_060077_7_2_11"/>
<feature type="domain" description="HTH merR-type" evidence="3">
    <location>
        <begin position="18"/>
        <end position="86"/>
    </location>
</feature>
<dbReference type="Pfam" id="PF13411">
    <property type="entry name" value="MerR_1"/>
    <property type="match status" value="1"/>
</dbReference>
<dbReference type="Gene3D" id="1.10.1660.10">
    <property type="match status" value="1"/>
</dbReference>
<dbReference type="RefSeq" id="WP_015748814.1">
    <property type="nucleotide sequence ID" value="NC_013235.1"/>
</dbReference>
<dbReference type="AlphaFoldDB" id="C8XFJ7"/>
<gene>
    <name evidence="4" type="ordered locus">Namu_3662</name>
</gene>
<protein>
    <submittedName>
        <fullName evidence="4">Transcriptional regulator, MerR family</fullName>
    </submittedName>
</protein>
<dbReference type="InterPro" id="IPR009061">
    <property type="entry name" value="DNA-bd_dom_put_sf"/>
</dbReference>
<keyword evidence="5" id="KW-1185">Reference proteome</keyword>
<dbReference type="PANTHER" id="PTHR30204">
    <property type="entry name" value="REDOX-CYCLING DRUG-SENSING TRANSCRIPTIONAL ACTIVATOR SOXR"/>
    <property type="match status" value="1"/>
</dbReference>
<dbReference type="Proteomes" id="UP000002218">
    <property type="component" value="Chromosome"/>
</dbReference>
<dbReference type="InterPro" id="IPR000551">
    <property type="entry name" value="MerR-type_HTH_dom"/>
</dbReference>
<evidence type="ECO:0000313" key="4">
    <source>
        <dbReference type="EMBL" id="ACV79974.1"/>
    </source>
</evidence>
<dbReference type="InterPro" id="IPR047057">
    <property type="entry name" value="MerR_fam"/>
</dbReference>
<dbReference type="SUPFAM" id="SSF46955">
    <property type="entry name" value="Putative DNA-binding domain"/>
    <property type="match status" value="1"/>
</dbReference>
<dbReference type="SMART" id="SM00422">
    <property type="entry name" value="HTH_MERR"/>
    <property type="match status" value="1"/>
</dbReference>
<dbReference type="InParanoid" id="C8XFJ7"/>
<reference evidence="4 5" key="2">
    <citation type="journal article" date="2010" name="Stand. Genomic Sci.">
        <title>Complete genome sequence of Nakamurella multipartita type strain (Y-104).</title>
        <authorList>
            <person name="Tice H."/>
            <person name="Mayilraj S."/>
            <person name="Sims D."/>
            <person name="Lapidus A."/>
            <person name="Nolan M."/>
            <person name="Lucas S."/>
            <person name="Glavina Del Rio T."/>
            <person name="Copeland A."/>
            <person name="Cheng J.F."/>
            <person name="Meincke L."/>
            <person name="Bruce D."/>
            <person name="Goodwin L."/>
            <person name="Pitluck S."/>
            <person name="Ivanova N."/>
            <person name="Mavromatis K."/>
            <person name="Ovchinnikova G."/>
            <person name="Pati A."/>
            <person name="Chen A."/>
            <person name="Palaniappan K."/>
            <person name="Land M."/>
            <person name="Hauser L."/>
            <person name="Chang Y.J."/>
            <person name="Jeffries C.D."/>
            <person name="Detter J.C."/>
            <person name="Brettin T."/>
            <person name="Rohde M."/>
            <person name="Goker M."/>
            <person name="Bristow J."/>
            <person name="Eisen J.A."/>
            <person name="Markowitz V."/>
            <person name="Hugenholtz P."/>
            <person name="Kyrpides N.C."/>
            <person name="Klenk H.P."/>
            <person name="Chen F."/>
        </authorList>
    </citation>
    <scope>NUCLEOTIDE SEQUENCE [LARGE SCALE GENOMIC DNA]</scope>
    <source>
        <strain evidence="5">ATCC 700099 / DSM 44233 / CIP 104796 / JCM 9543 / NBRC 105858 / Y-104</strain>
    </source>
</reference>
<accession>C8XFJ7</accession>
<dbReference type="eggNOG" id="COG0789">
    <property type="taxonomic scope" value="Bacteria"/>
</dbReference>
<reference evidence="5" key="1">
    <citation type="submission" date="2009-09" db="EMBL/GenBank/DDBJ databases">
        <title>The complete genome of Nakamurella multipartita DSM 44233.</title>
        <authorList>
            <consortium name="US DOE Joint Genome Institute (JGI-PGF)"/>
            <person name="Lucas S."/>
            <person name="Copeland A."/>
            <person name="Lapidus A."/>
            <person name="Glavina del Rio T."/>
            <person name="Dalin E."/>
            <person name="Tice H."/>
            <person name="Bruce D."/>
            <person name="Goodwin L."/>
            <person name="Pitluck S."/>
            <person name="Kyrpides N."/>
            <person name="Mavromatis K."/>
            <person name="Ivanova N."/>
            <person name="Ovchinnikova G."/>
            <person name="Sims D."/>
            <person name="Meincke L."/>
            <person name="Brettin T."/>
            <person name="Detter J.C."/>
            <person name="Han C."/>
            <person name="Larimer F."/>
            <person name="Land M."/>
            <person name="Hauser L."/>
            <person name="Markowitz V."/>
            <person name="Cheng J.-F."/>
            <person name="Hugenholtz P."/>
            <person name="Woyke T."/>
            <person name="Wu D."/>
            <person name="Klenk H.-P."/>
            <person name="Eisen J.A."/>
        </authorList>
    </citation>
    <scope>NUCLEOTIDE SEQUENCE [LARGE SCALE GENOMIC DNA]</scope>
    <source>
        <strain evidence="5">ATCC 700099 / DSM 44233 / CIP 104796 / JCM 9543 / NBRC 105858 / Y-104</strain>
    </source>
</reference>
<feature type="coiled-coil region" evidence="2">
    <location>
        <begin position="97"/>
        <end position="124"/>
    </location>
</feature>
<dbReference type="PRINTS" id="PR00040">
    <property type="entry name" value="HTHMERR"/>
</dbReference>
<sequence length="150" mass="16117">MNDSPSPPPPASDGTTGVYSIAVAAELSGMSVQALRLYERKGLLQPQRTAGGTRRYSDTDIVRLRRIHKLIDDGINLTGIARVLGLEDDNTTIRGHNHNLRADNRTLRAQNSQLTTENADLRAASTNALQTTTDALTADPSSAKPATPRS</sequence>
<dbReference type="PROSITE" id="PS50937">
    <property type="entry name" value="HTH_MERR_2"/>
    <property type="match status" value="1"/>
</dbReference>
<keyword evidence="1" id="KW-0238">DNA-binding</keyword>
<dbReference type="GO" id="GO:0003700">
    <property type="term" value="F:DNA-binding transcription factor activity"/>
    <property type="evidence" value="ECO:0007669"/>
    <property type="project" value="InterPro"/>
</dbReference>